<protein>
    <recommendedName>
        <fullName evidence="4">HTH luxR-type domain-containing protein</fullName>
    </recommendedName>
</protein>
<name>A0A3M9MZ48_9BACT</name>
<sequence length="254" mass="29421">MEVIAYEEAQKIWRQAFRESTVTDLKLELEIHKKLVNIFQVGDYYYFIFNCQDPQFEFVSDTVETVLGYPSEEFTLPLALERIHPDDLPWFLSFEQSAVEFFKQLRPDQVPKYKLRYDFRIKKANGEYIRVLHQVIPIHVDASGLVLHTLCLHTVISHLKQEGKPVLSFIGLEDEPSYIDVNVQNVFSSKKEILSRREKEILSLLIAGHSSHQISEKLHISTHTVNTHRKNILAKTGLSTTSELVAKAVREGWV</sequence>
<keyword evidence="3" id="KW-0804">Transcription</keyword>
<dbReference type="InterPro" id="IPR016032">
    <property type="entry name" value="Sig_transdc_resp-reg_C-effctor"/>
</dbReference>
<dbReference type="CDD" id="cd06170">
    <property type="entry name" value="LuxR_C_like"/>
    <property type="match status" value="1"/>
</dbReference>
<evidence type="ECO:0000256" key="3">
    <source>
        <dbReference type="ARBA" id="ARBA00023163"/>
    </source>
</evidence>
<dbReference type="Pfam" id="PF08447">
    <property type="entry name" value="PAS_3"/>
    <property type="match status" value="1"/>
</dbReference>
<accession>A0A3M9MZ48</accession>
<dbReference type="PROSITE" id="PS00622">
    <property type="entry name" value="HTH_LUXR_1"/>
    <property type="match status" value="1"/>
</dbReference>
<evidence type="ECO:0000256" key="2">
    <source>
        <dbReference type="ARBA" id="ARBA00023125"/>
    </source>
</evidence>
<dbReference type="Pfam" id="PF00196">
    <property type="entry name" value="GerE"/>
    <property type="match status" value="1"/>
</dbReference>
<dbReference type="InterPro" id="IPR036388">
    <property type="entry name" value="WH-like_DNA-bd_sf"/>
</dbReference>
<evidence type="ECO:0000313" key="6">
    <source>
        <dbReference type="Proteomes" id="UP000271010"/>
    </source>
</evidence>
<gene>
    <name evidence="5" type="ORF">EFA69_06930</name>
</gene>
<dbReference type="EMBL" id="RJJE01000007">
    <property type="protein sequence ID" value="RNI30832.1"/>
    <property type="molecule type" value="Genomic_DNA"/>
</dbReference>
<dbReference type="GO" id="GO:0006355">
    <property type="term" value="P:regulation of DNA-templated transcription"/>
    <property type="evidence" value="ECO:0007669"/>
    <property type="project" value="InterPro"/>
</dbReference>
<dbReference type="Proteomes" id="UP000271010">
    <property type="component" value="Unassembled WGS sequence"/>
</dbReference>
<dbReference type="PANTHER" id="PTHR44688">
    <property type="entry name" value="DNA-BINDING TRANSCRIPTIONAL ACTIVATOR DEVR_DOSR"/>
    <property type="match status" value="1"/>
</dbReference>
<organism evidence="5 6">
    <name type="scientific">Rufibacter immobilis</name>
    <dbReference type="NCBI Taxonomy" id="1348778"/>
    <lineage>
        <taxon>Bacteria</taxon>
        <taxon>Pseudomonadati</taxon>
        <taxon>Bacteroidota</taxon>
        <taxon>Cytophagia</taxon>
        <taxon>Cytophagales</taxon>
        <taxon>Hymenobacteraceae</taxon>
        <taxon>Rufibacter</taxon>
    </lineage>
</organism>
<dbReference type="AlphaFoldDB" id="A0A3M9MZ48"/>
<dbReference type="PANTHER" id="PTHR44688:SF16">
    <property type="entry name" value="DNA-BINDING TRANSCRIPTIONAL ACTIVATOR DEVR_DOSR"/>
    <property type="match status" value="1"/>
</dbReference>
<feature type="domain" description="HTH luxR-type" evidence="4">
    <location>
        <begin position="187"/>
        <end position="252"/>
    </location>
</feature>
<dbReference type="SUPFAM" id="SSF46894">
    <property type="entry name" value="C-terminal effector domain of the bipartite response regulators"/>
    <property type="match status" value="1"/>
</dbReference>
<keyword evidence="2" id="KW-0238">DNA-binding</keyword>
<dbReference type="PRINTS" id="PR00038">
    <property type="entry name" value="HTHLUXR"/>
</dbReference>
<keyword evidence="1" id="KW-0805">Transcription regulation</keyword>
<proteinExistence type="predicted"/>
<dbReference type="Gene3D" id="1.10.10.10">
    <property type="entry name" value="Winged helix-like DNA-binding domain superfamily/Winged helix DNA-binding domain"/>
    <property type="match status" value="1"/>
</dbReference>
<dbReference type="Gene3D" id="3.30.450.20">
    <property type="entry name" value="PAS domain"/>
    <property type="match status" value="1"/>
</dbReference>
<dbReference type="PROSITE" id="PS50043">
    <property type="entry name" value="HTH_LUXR_2"/>
    <property type="match status" value="1"/>
</dbReference>
<dbReference type="GO" id="GO:0003677">
    <property type="term" value="F:DNA binding"/>
    <property type="evidence" value="ECO:0007669"/>
    <property type="project" value="UniProtKB-KW"/>
</dbReference>
<dbReference type="InterPro" id="IPR035965">
    <property type="entry name" value="PAS-like_dom_sf"/>
</dbReference>
<dbReference type="InterPro" id="IPR013655">
    <property type="entry name" value="PAS_fold_3"/>
</dbReference>
<reference evidence="5 6" key="1">
    <citation type="submission" date="2018-11" db="EMBL/GenBank/DDBJ databases">
        <title>Rufibacter latericius sp. nov., isolated from water in Baiyang Lake.</title>
        <authorList>
            <person name="Yang Y."/>
        </authorList>
    </citation>
    <scope>NUCLEOTIDE SEQUENCE [LARGE SCALE GENOMIC DNA]</scope>
    <source>
        <strain evidence="5 6">MCC P1</strain>
    </source>
</reference>
<evidence type="ECO:0000313" key="5">
    <source>
        <dbReference type="EMBL" id="RNI30832.1"/>
    </source>
</evidence>
<dbReference type="InterPro" id="IPR000014">
    <property type="entry name" value="PAS"/>
</dbReference>
<keyword evidence="6" id="KW-1185">Reference proteome</keyword>
<dbReference type="InterPro" id="IPR000792">
    <property type="entry name" value="Tscrpt_reg_LuxR_C"/>
</dbReference>
<dbReference type="SUPFAM" id="SSF55785">
    <property type="entry name" value="PYP-like sensor domain (PAS domain)"/>
    <property type="match status" value="1"/>
</dbReference>
<comment type="caution">
    <text evidence="5">The sequence shown here is derived from an EMBL/GenBank/DDBJ whole genome shotgun (WGS) entry which is preliminary data.</text>
</comment>
<dbReference type="CDD" id="cd00130">
    <property type="entry name" value="PAS"/>
    <property type="match status" value="1"/>
</dbReference>
<evidence type="ECO:0000259" key="4">
    <source>
        <dbReference type="PROSITE" id="PS50043"/>
    </source>
</evidence>
<evidence type="ECO:0000256" key="1">
    <source>
        <dbReference type="ARBA" id="ARBA00023015"/>
    </source>
</evidence>
<dbReference type="OrthoDB" id="1727128at2"/>
<dbReference type="SMART" id="SM00421">
    <property type="entry name" value="HTH_LUXR"/>
    <property type="match status" value="1"/>
</dbReference>
<dbReference type="RefSeq" id="WP_123132375.1">
    <property type="nucleotide sequence ID" value="NZ_RJJE01000007.1"/>
</dbReference>